<organism evidence="1 2">
    <name type="scientific">Trichinella nativa</name>
    <dbReference type="NCBI Taxonomy" id="6335"/>
    <lineage>
        <taxon>Eukaryota</taxon>
        <taxon>Metazoa</taxon>
        <taxon>Ecdysozoa</taxon>
        <taxon>Nematoda</taxon>
        <taxon>Enoplea</taxon>
        <taxon>Dorylaimia</taxon>
        <taxon>Trichinellida</taxon>
        <taxon>Trichinellidae</taxon>
        <taxon>Trichinella</taxon>
    </lineage>
</organism>
<keyword evidence="2" id="KW-1185">Reference proteome</keyword>
<evidence type="ECO:0000313" key="1">
    <source>
        <dbReference type="EMBL" id="KRZ54629.1"/>
    </source>
</evidence>
<dbReference type="Proteomes" id="UP000054721">
    <property type="component" value="Unassembled WGS sequence"/>
</dbReference>
<gene>
    <name evidence="1" type="ORF">T02_657</name>
</gene>
<accession>A0A0V1L5I2</accession>
<dbReference type="OrthoDB" id="10560423at2759"/>
<proteinExistence type="predicted"/>
<dbReference type="EMBL" id="JYDW01000133">
    <property type="protein sequence ID" value="KRZ54629.1"/>
    <property type="molecule type" value="Genomic_DNA"/>
</dbReference>
<dbReference type="AlphaFoldDB" id="A0A0V1L5I2"/>
<evidence type="ECO:0000313" key="2">
    <source>
        <dbReference type="Proteomes" id="UP000054721"/>
    </source>
</evidence>
<protein>
    <submittedName>
        <fullName evidence="1">Uncharacterized protein</fullName>
    </submittedName>
</protein>
<name>A0A0V1L5I2_9BILA</name>
<comment type="caution">
    <text evidence="1">The sequence shown here is derived from an EMBL/GenBank/DDBJ whole genome shotgun (WGS) entry which is preliminary data.</text>
</comment>
<sequence length="108" mass="12749">MSEIKVSDLSFIEQNYGEVMNMNMYIFNVIKCRIKCKLFKNLHFIIYDKSIILSSPAGNRTRVARVTGGNTHHYTTEDDNYYNNILLKVFIFIEKNEMNHIALYLFNI</sequence>
<reference evidence="1 2" key="1">
    <citation type="submission" date="2015-05" db="EMBL/GenBank/DDBJ databases">
        <title>Evolution of Trichinella species and genotypes.</title>
        <authorList>
            <person name="Korhonen P.K."/>
            <person name="Edoardo P."/>
            <person name="Giuseppe L.R."/>
            <person name="Gasser R.B."/>
        </authorList>
    </citation>
    <scope>NUCLEOTIDE SEQUENCE [LARGE SCALE GENOMIC DNA]</scope>
    <source>
        <strain evidence="1">ISS10</strain>
    </source>
</reference>